<evidence type="ECO:0000259" key="5">
    <source>
        <dbReference type="PROSITE" id="PS51833"/>
    </source>
</evidence>
<gene>
    <name evidence="3" type="primary">cheD</name>
    <name evidence="6" type="ORF">DSCW_64510</name>
</gene>
<dbReference type="PROSITE" id="PS51833">
    <property type="entry name" value="HDOD"/>
    <property type="match status" value="1"/>
</dbReference>
<dbReference type="InterPro" id="IPR006674">
    <property type="entry name" value="HD_domain"/>
</dbReference>
<dbReference type="InterPro" id="IPR013976">
    <property type="entry name" value="HDOD"/>
</dbReference>
<name>A0A5K7ZL96_9BACT</name>
<dbReference type="GO" id="GO:0006935">
    <property type="term" value="P:chemotaxis"/>
    <property type="evidence" value="ECO:0007669"/>
    <property type="project" value="UniProtKB-UniRule"/>
</dbReference>
<proteinExistence type="inferred from homology"/>
<feature type="domain" description="HD" evidence="4">
    <location>
        <begin position="278"/>
        <end position="401"/>
    </location>
</feature>
<dbReference type="Proteomes" id="UP000427769">
    <property type="component" value="Chromosome"/>
</dbReference>
<evidence type="ECO:0000256" key="1">
    <source>
        <dbReference type="ARBA" id="ARBA00022500"/>
    </source>
</evidence>
<evidence type="ECO:0000313" key="7">
    <source>
        <dbReference type="Proteomes" id="UP000427769"/>
    </source>
</evidence>
<feature type="domain" description="HDOD" evidence="5">
    <location>
        <begin position="182"/>
        <end position="379"/>
    </location>
</feature>
<dbReference type="InterPro" id="IPR052340">
    <property type="entry name" value="RNase_Y/CdgJ"/>
</dbReference>
<reference evidence="6 7" key="1">
    <citation type="submission" date="2019-11" db="EMBL/GenBank/DDBJ databases">
        <title>Comparative genomics of hydrocarbon-degrading Desulfosarcina strains.</title>
        <authorList>
            <person name="Watanabe M."/>
            <person name="Kojima H."/>
            <person name="Fukui M."/>
        </authorList>
    </citation>
    <scope>NUCLEOTIDE SEQUENCE [LARGE SCALE GENOMIC DNA]</scope>
    <source>
        <strain evidence="6 7">PP31</strain>
    </source>
</reference>
<dbReference type="RefSeq" id="WP_170302555.1">
    <property type="nucleotide sequence ID" value="NZ_AP021875.1"/>
</dbReference>
<dbReference type="InterPro" id="IPR011324">
    <property type="entry name" value="Cytotoxic_necrot_fac-like_cat"/>
</dbReference>
<dbReference type="SUPFAM" id="SSF109604">
    <property type="entry name" value="HD-domain/PDEase-like"/>
    <property type="match status" value="1"/>
</dbReference>
<evidence type="ECO:0000259" key="4">
    <source>
        <dbReference type="PROSITE" id="PS51831"/>
    </source>
</evidence>
<comment type="function">
    <text evidence="3">Probably deamidates glutamine residues to glutamate on methyl-accepting chemotaxis receptors (MCPs), playing an important role in chemotaxis.</text>
</comment>
<dbReference type="PANTHER" id="PTHR33525">
    <property type="match status" value="1"/>
</dbReference>
<dbReference type="SUPFAM" id="SSF64438">
    <property type="entry name" value="CNF1/YfiH-like putative cysteine hydrolases"/>
    <property type="match status" value="1"/>
</dbReference>
<dbReference type="EC" id="3.5.1.44" evidence="3"/>
<organism evidence="6 7">
    <name type="scientific">Desulfosarcina widdelii</name>
    <dbReference type="NCBI Taxonomy" id="947919"/>
    <lineage>
        <taxon>Bacteria</taxon>
        <taxon>Pseudomonadati</taxon>
        <taxon>Thermodesulfobacteriota</taxon>
        <taxon>Desulfobacteria</taxon>
        <taxon>Desulfobacterales</taxon>
        <taxon>Desulfosarcinaceae</taxon>
        <taxon>Desulfosarcina</taxon>
    </lineage>
</organism>
<dbReference type="PROSITE" id="PS51831">
    <property type="entry name" value="HD"/>
    <property type="match status" value="1"/>
</dbReference>
<dbReference type="Pfam" id="PF03975">
    <property type="entry name" value="CheD"/>
    <property type="match status" value="1"/>
</dbReference>
<dbReference type="EMBL" id="AP021875">
    <property type="protein sequence ID" value="BBO79034.1"/>
    <property type="molecule type" value="Genomic_DNA"/>
</dbReference>
<accession>A0A5K7ZL96</accession>
<dbReference type="Gene3D" id="1.10.3210.10">
    <property type="entry name" value="Hypothetical protein af1432"/>
    <property type="match status" value="1"/>
</dbReference>
<keyword evidence="1 3" id="KW-0145">Chemotaxis</keyword>
<dbReference type="NCBIfam" id="TIGR00277">
    <property type="entry name" value="HDIG"/>
    <property type="match status" value="1"/>
</dbReference>
<dbReference type="PANTHER" id="PTHR33525:SF6">
    <property type="entry name" value="HDOD DOMAIN-CONTAINING PROTEIN"/>
    <property type="match status" value="1"/>
</dbReference>
<evidence type="ECO:0000256" key="3">
    <source>
        <dbReference type="HAMAP-Rule" id="MF_01440"/>
    </source>
</evidence>
<dbReference type="CDD" id="cd16352">
    <property type="entry name" value="CheD"/>
    <property type="match status" value="1"/>
</dbReference>
<dbReference type="InterPro" id="IPR038592">
    <property type="entry name" value="CheD-like_sf"/>
</dbReference>
<dbReference type="Gene3D" id="3.30.1330.200">
    <property type="match status" value="1"/>
</dbReference>
<protein>
    <recommendedName>
        <fullName evidence="3">Probable chemoreceptor glutamine deamidase CheD</fullName>
        <ecNumber evidence="3">3.5.1.44</ecNumber>
    </recommendedName>
</protein>
<keyword evidence="7" id="KW-1185">Reference proteome</keyword>
<dbReference type="SMART" id="SM00471">
    <property type="entry name" value="HDc"/>
    <property type="match status" value="1"/>
</dbReference>
<sequence length="449" mass="48997">MGVLRKDHVASGSFMTGGTQPRLLQAFLGTCVGVAIVDETAGIGGLIHLLLPEPVNRQNVDCPEKYAATGMPMFVEQLVESGARPENMRAVIAGGALVGPLTSCDMNLDIGGRTVDMVMDVLRRKKIAVVASETGGFFTCTLELDMQRWRWDIRPAGFDVPDTQPGKPSPTASDIETAIESVRPIPQVALKVLRIMQEGDYDIGKIAEEVRTDQVISARTIQLCNSALFSKSRDVTSLDHALVFLGQELFLKLVISAAVKSYYSQCGNGGYSLCKGGLYHHAVGTALIAEKIASATGKQEPAIAYTAGLLHDIGKVVLDHYIVGTYPMLYREFQDRQAELVEVENRVLSMDHPRTGEMLARQWSLPDGLTEVIRFHHDPEKSNGNRNLTTIVYLADLLMSRFHIGLELERMGTSNLADHLARLDLPATQFGDLVDLIPLNVFQPAAEAA</sequence>
<dbReference type="GO" id="GO:0050568">
    <property type="term" value="F:protein-glutamine glutaminase activity"/>
    <property type="evidence" value="ECO:0007669"/>
    <property type="project" value="UniProtKB-UniRule"/>
</dbReference>
<evidence type="ECO:0000313" key="6">
    <source>
        <dbReference type="EMBL" id="BBO79034.1"/>
    </source>
</evidence>
<dbReference type="CDD" id="cd00077">
    <property type="entry name" value="HDc"/>
    <property type="match status" value="1"/>
</dbReference>
<dbReference type="InterPro" id="IPR005659">
    <property type="entry name" value="Chemorcpt_Glu_NH3ase_CheD"/>
</dbReference>
<dbReference type="KEGG" id="dwd:DSCW_64510"/>
<dbReference type="HAMAP" id="MF_01440">
    <property type="entry name" value="CheD"/>
    <property type="match status" value="1"/>
</dbReference>
<dbReference type="AlphaFoldDB" id="A0A5K7ZL96"/>
<evidence type="ECO:0000256" key="2">
    <source>
        <dbReference type="ARBA" id="ARBA00022801"/>
    </source>
</evidence>
<dbReference type="InterPro" id="IPR003607">
    <property type="entry name" value="HD/PDEase_dom"/>
</dbReference>
<dbReference type="InterPro" id="IPR006675">
    <property type="entry name" value="HDIG_dom"/>
</dbReference>
<comment type="similarity">
    <text evidence="3">Belongs to the CheD family.</text>
</comment>
<dbReference type="Pfam" id="PF08668">
    <property type="entry name" value="HDOD"/>
    <property type="match status" value="1"/>
</dbReference>
<keyword evidence="2 3" id="KW-0378">Hydrolase</keyword>
<comment type="catalytic activity">
    <reaction evidence="3">
        <text>L-glutaminyl-[protein] + H2O = L-glutamyl-[protein] + NH4(+)</text>
        <dbReference type="Rhea" id="RHEA:16441"/>
        <dbReference type="Rhea" id="RHEA-COMP:10207"/>
        <dbReference type="Rhea" id="RHEA-COMP:10208"/>
        <dbReference type="ChEBI" id="CHEBI:15377"/>
        <dbReference type="ChEBI" id="CHEBI:28938"/>
        <dbReference type="ChEBI" id="CHEBI:29973"/>
        <dbReference type="ChEBI" id="CHEBI:30011"/>
        <dbReference type="EC" id="3.5.1.44"/>
    </reaction>
</comment>